<dbReference type="RefSeq" id="WP_112351614.1">
    <property type="nucleotide sequence ID" value="NZ_LS483452.1"/>
</dbReference>
<evidence type="ECO:0000313" key="1">
    <source>
        <dbReference type="EMBL" id="SQH74901.1"/>
    </source>
</evidence>
<reference evidence="2" key="1">
    <citation type="submission" date="2018-06" db="EMBL/GenBank/DDBJ databases">
        <authorList>
            <person name="Cea G.-C."/>
            <person name="William W."/>
        </authorList>
    </citation>
    <scope>NUCLEOTIDE SEQUENCE [LARGE SCALE GENOMIC DNA]</scope>
    <source>
        <strain evidence="2">DB21MT-2</strain>
    </source>
</reference>
<dbReference type="InterPro" id="IPR043129">
    <property type="entry name" value="ATPase_NBD"/>
</dbReference>
<gene>
    <name evidence="1" type="ORF">SHEWBE_0932</name>
</gene>
<sequence length="316" mass="35176">MEKSLLTRLAFWQNKQTKLELGVYVCQDKLVVYQAKHLDVISSTETQSHVGESVATESISHDFAFNGSNWSSVFASIAKQFKPAKLHITLSASFYQLLVVDKPNVEPSEMSQALLWLVKDMVTHAVTDIHLDYFDSPLPNSTKLNVVVAEKARLSAMVLAAQEHHMQVLGISIEEMAVISLFAKDNQAKLVLCHTPGQELLLTVVKQGQLYMQRRVRGFNQLDTVSVDDLAMGMADNLSLELQRSMDYFESQLRQAPVASIELLINGQVDKLAELVSANFDQKVNAIAVDTVETKIALLTCGEFHRVESRESGVQV</sequence>
<protein>
    <recommendedName>
        <fullName evidence="3">MSHA biogenesis protein MshI</fullName>
    </recommendedName>
</protein>
<proteinExistence type="predicted"/>
<evidence type="ECO:0000313" key="2">
    <source>
        <dbReference type="Proteomes" id="UP000250123"/>
    </source>
</evidence>
<dbReference type="KEGG" id="sbk:SHEWBE_0932"/>
<accession>A0A330LYC1</accession>
<dbReference type="SUPFAM" id="SSF53067">
    <property type="entry name" value="Actin-like ATPase domain"/>
    <property type="match status" value="1"/>
</dbReference>
<dbReference type="EMBL" id="LS483452">
    <property type="protein sequence ID" value="SQH74901.1"/>
    <property type="molecule type" value="Genomic_DNA"/>
</dbReference>
<organism evidence="1 2">
    <name type="scientific">Shewanella benthica</name>
    <dbReference type="NCBI Taxonomy" id="43661"/>
    <lineage>
        <taxon>Bacteria</taxon>
        <taxon>Pseudomonadati</taxon>
        <taxon>Pseudomonadota</taxon>
        <taxon>Gammaproteobacteria</taxon>
        <taxon>Alteromonadales</taxon>
        <taxon>Shewanellaceae</taxon>
        <taxon>Shewanella</taxon>
    </lineage>
</organism>
<dbReference type="Proteomes" id="UP000250123">
    <property type="component" value="Chromosome SHEWBE"/>
</dbReference>
<dbReference type="AlphaFoldDB" id="A0A330LYC1"/>
<name>A0A330LYC1_9GAMM</name>
<evidence type="ECO:0008006" key="3">
    <source>
        <dbReference type="Google" id="ProtNLM"/>
    </source>
</evidence>
<dbReference type="OrthoDB" id="5296002at2"/>
<dbReference type="Gene3D" id="3.30.420.380">
    <property type="match status" value="1"/>
</dbReference>